<dbReference type="RefSeq" id="WP_386843298.1">
    <property type="nucleotide sequence ID" value="NZ_JBHUMK010000013.1"/>
</dbReference>
<dbReference type="SUPFAM" id="SSF51445">
    <property type="entry name" value="(Trans)glycosidases"/>
    <property type="match status" value="1"/>
</dbReference>
<accession>A0ABW5P0G9</accession>
<dbReference type="InterPro" id="IPR013785">
    <property type="entry name" value="Aldolase_TIM"/>
</dbReference>
<evidence type="ECO:0008006" key="3">
    <source>
        <dbReference type="Google" id="ProtNLM"/>
    </source>
</evidence>
<organism evidence="1 2">
    <name type="scientific">Deinococcus taklimakanensis</name>
    <dbReference type="NCBI Taxonomy" id="536443"/>
    <lineage>
        <taxon>Bacteria</taxon>
        <taxon>Thermotogati</taxon>
        <taxon>Deinococcota</taxon>
        <taxon>Deinococci</taxon>
        <taxon>Deinococcales</taxon>
        <taxon>Deinococcaceae</taxon>
        <taxon>Deinococcus</taxon>
    </lineage>
</organism>
<dbReference type="PANTHER" id="PTHR35882">
    <property type="entry name" value="PELA"/>
    <property type="match status" value="1"/>
</dbReference>
<keyword evidence="2" id="KW-1185">Reference proteome</keyword>
<dbReference type="InterPro" id="IPR017853">
    <property type="entry name" value="GH"/>
</dbReference>
<dbReference type="Proteomes" id="UP001597475">
    <property type="component" value="Unassembled WGS sequence"/>
</dbReference>
<evidence type="ECO:0000313" key="1">
    <source>
        <dbReference type="EMBL" id="MFD2608619.1"/>
    </source>
</evidence>
<protein>
    <recommendedName>
        <fullName evidence="3">Glycoside-hydrolase family GH114 TIM-barrel domain-containing protein</fullName>
    </recommendedName>
</protein>
<proteinExistence type="predicted"/>
<name>A0ABW5P0G9_9DEIO</name>
<evidence type="ECO:0000313" key="2">
    <source>
        <dbReference type="Proteomes" id="UP001597475"/>
    </source>
</evidence>
<dbReference type="Gene3D" id="3.20.20.70">
    <property type="entry name" value="Aldolase class I"/>
    <property type="match status" value="1"/>
</dbReference>
<comment type="caution">
    <text evidence="1">The sequence shown here is derived from an EMBL/GenBank/DDBJ whole genome shotgun (WGS) entry which is preliminary data.</text>
</comment>
<dbReference type="EMBL" id="JBHUMK010000013">
    <property type="protein sequence ID" value="MFD2608619.1"/>
    <property type="molecule type" value="Genomic_DNA"/>
</dbReference>
<gene>
    <name evidence="1" type="ORF">ACFSR9_04070</name>
</gene>
<sequence>MPSTLAVYYGPPTPAAVAALGGWDMAVVQTTLYAPEQLLALRKGGARVLGYLSVGEDHALGDRACEPFGEPYHAAVNPAWGSVVVDAAHPQWARTLLARAAASVAHADGLLLDTLDSAESGATLARVRDVRAAFPQATLVANRGFGLLPELAPLLRPHGGGVLFEALSTTHAPAYAAHDAGGLAYTAGQLAEVRRLELPVWALDYADTPRLAAWARARAATLGLGTFVTDRLLCRAGGFP</sequence>
<reference evidence="2" key="1">
    <citation type="journal article" date="2019" name="Int. J. Syst. Evol. Microbiol.">
        <title>The Global Catalogue of Microorganisms (GCM) 10K type strain sequencing project: providing services to taxonomists for standard genome sequencing and annotation.</title>
        <authorList>
            <consortium name="The Broad Institute Genomics Platform"/>
            <consortium name="The Broad Institute Genome Sequencing Center for Infectious Disease"/>
            <person name="Wu L."/>
            <person name="Ma J."/>
        </authorList>
    </citation>
    <scope>NUCLEOTIDE SEQUENCE [LARGE SCALE GENOMIC DNA]</scope>
    <source>
        <strain evidence="2">KCTC 33842</strain>
    </source>
</reference>
<dbReference type="PANTHER" id="PTHR35882:SF2">
    <property type="entry name" value="PELA"/>
    <property type="match status" value="1"/>
</dbReference>